<evidence type="ECO:0000313" key="1">
    <source>
        <dbReference type="EMBL" id="KKL26579.1"/>
    </source>
</evidence>
<organism evidence="1">
    <name type="scientific">marine sediment metagenome</name>
    <dbReference type="NCBI Taxonomy" id="412755"/>
    <lineage>
        <taxon>unclassified sequences</taxon>
        <taxon>metagenomes</taxon>
        <taxon>ecological metagenomes</taxon>
    </lineage>
</organism>
<accession>A0A0F9BXF4</accession>
<comment type="caution">
    <text evidence="1">The sequence shown here is derived from an EMBL/GenBank/DDBJ whole genome shotgun (WGS) entry which is preliminary data.</text>
</comment>
<sequence>MKKILITLLVFMLTTTAFGFPSANNYRTTFGNGYAWSGHIPKDRALLWSQGIEGATVVGGQLGTGKVFYVDSGVSTEGNGTSWETAFDTLDEAINAISADSGANRGDFILVAQGHTEDITASSVDVDVAGLSIIGMGRGSLKPQFVWEVATGTFDVDAANILLKNLRFVPSVTEVVSGVAISANGDFAQVIGCDFGFAELSGTDEFDTALSIAGGAQEVLVDSCFFHAEAAGAGEAIYLGTVSGVSIKNNEIYGDYATGCIVNVGTADDVRLVRNILFNGTIEIIN</sequence>
<reference evidence="1" key="1">
    <citation type="journal article" date="2015" name="Nature">
        <title>Complex archaea that bridge the gap between prokaryotes and eukaryotes.</title>
        <authorList>
            <person name="Spang A."/>
            <person name="Saw J.H."/>
            <person name="Jorgensen S.L."/>
            <person name="Zaremba-Niedzwiedzka K."/>
            <person name="Martijn J."/>
            <person name="Lind A.E."/>
            <person name="van Eijk R."/>
            <person name="Schleper C."/>
            <person name="Guy L."/>
            <person name="Ettema T.J."/>
        </authorList>
    </citation>
    <scope>NUCLEOTIDE SEQUENCE</scope>
</reference>
<dbReference type="SUPFAM" id="SSF51126">
    <property type="entry name" value="Pectin lyase-like"/>
    <property type="match status" value="1"/>
</dbReference>
<protein>
    <recommendedName>
        <fullName evidence="2">Right handed beta helix domain-containing protein</fullName>
    </recommendedName>
</protein>
<evidence type="ECO:0008006" key="2">
    <source>
        <dbReference type="Google" id="ProtNLM"/>
    </source>
</evidence>
<gene>
    <name evidence="1" type="ORF">LCGC14_2393870</name>
</gene>
<proteinExistence type="predicted"/>
<dbReference type="InterPro" id="IPR011050">
    <property type="entry name" value="Pectin_lyase_fold/virulence"/>
</dbReference>
<dbReference type="AlphaFoldDB" id="A0A0F9BXF4"/>
<dbReference type="EMBL" id="LAZR01035790">
    <property type="protein sequence ID" value="KKL26579.1"/>
    <property type="molecule type" value="Genomic_DNA"/>
</dbReference>
<name>A0A0F9BXF4_9ZZZZ</name>